<evidence type="ECO:0000256" key="5">
    <source>
        <dbReference type="ARBA" id="ARBA00023239"/>
    </source>
</evidence>
<gene>
    <name evidence="9" type="ORF">ATL40_1213</name>
</gene>
<keyword evidence="4" id="KW-0665">Pyrimidine biosynthesis</keyword>
<evidence type="ECO:0000259" key="8">
    <source>
        <dbReference type="SMART" id="SM00934"/>
    </source>
</evidence>
<keyword evidence="5" id="KW-0456">Lyase</keyword>
<comment type="similarity">
    <text evidence="2">Belongs to the OMP decarboxylase family. Type 2 subfamily.</text>
</comment>
<dbReference type="RefSeq" id="WP_098468734.1">
    <property type="nucleotide sequence ID" value="NZ_PDJD01000001.1"/>
</dbReference>
<dbReference type="SUPFAM" id="SSF51366">
    <property type="entry name" value="Ribulose-phoshate binding barrel"/>
    <property type="match status" value="1"/>
</dbReference>
<dbReference type="EC" id="4.1.1.23" evidence="7"/>
<dbReference type="UniPathway" id="UPA00070">
    <property type="reaction ID" value="UER00120"/>
</dbReference>
<dbReference type="InterPro" id="IPR013785">
    <property type="entry name" value="Aldolase_TIM"/>
</dbReference>
<organism evidence="9 10">
    <name type="scientific">Serinibacter salmoneus</name>
    <dbReference type="NCBI Taxonomy" id="556530"/>
    <lineage>
        <taxon>Bacteria</taxon>
        <taxon>Bacillati</taxon>
        <taxon>Actinomycetota</taxon>
        <taxon>Actinomycetes</taxon>
        <taxon>Micrococcales</taxon>
        <taxon>Beutenbergiaceae</taxon>
        <taxon>Serinibacter</taxon>
    </lineage>
</organism>
<dbReference type="SMART" id="SM00934">
    <property type="entry name" value="OMPdecase"/>
    <property type="match status" value="1"/>
</dbReference>
<evidence type="ECO:0000256" key="2">
    <source>
        <dbReference type="ARBA" id="ARBA00008847"/>
    </source>
</evidence>
<evidence type="ECO:0000313" key="9">
    <source>
        <dbReference type="EMBL" id="PFG19645.1"/>
    </source>
</evidence>
<dbReference type="GO" id="GO:0004590">
    <property type="term" value="F:orotidine-5'-phosphate decarboxylase activity"/>
    <property type="evidence" value="ECO:0007669"/>
    <property type="project" value="UniProtKB-UniRule"/>
</dbReference>
<dbReference type="InterPro" id="IPR011995">
    <property type="entry name" value="OMPdecase_type-2"/>
</dbReference>
<dbReference type="EMBL" id="PDJD01000001">
    <property type="protein sequence ID" value="PFG19645.1"/>
    <property type="molecule type" value="Genomic_DNA"/>
</dbReference>
<dbReference type="NCBIfam" id="TIGR02127">
    <property type="entry name" value="pyrF_sub2"/>
    <property type="match status" value="1"/>
</dbReference>
<reference evidence="9 10" key="1">
    <citation type="submission" date="2017-10" db="EMBL/GenBank/DDBJ databases">
        <title>Sequencing the genomes of 1000 actinobacteria strains.</title>
        <authorList>
            <person name="Klenk H.-P."/>
        </authorList>
    </citation>
    <scope>NUCLEOTIDE SEQUENCE [LARGE SCALE GENOMIC DNA]</scope>
    <source>
        <strain evidence="9 10">DSM 21801</strain>
    </source>
</reference>
<comment type="pathway">
    <text evidence="1">Pyrimidine metabolism; UMP biosynthesis via de novo pathway; UMP from orotate: step 2/2.</text>
</comment>
<dbReference type="CDD" id="cd04725">
    <property type="entry name" value="OMP_decarboxylase_like"/>
    <property type="match status" value="1"/>
</dbReference>
<comment type="caution">
    <text evidence="9">The sequence shown here is derived from an EMBL/GenBank/DDBJ whole genome shotgun (WGS) entry which is preliminary data.</text>
</comment>
<evidence type="ECO:0000313" key="10">
    <source>
        <dbReference type="Proteomes" id="UP000224915"/>
    </source>
</evidence>
<keyword evidence="3" id="KW-0210">Decarboxylase</keyword>
<evidence type="ECO:0000256" key="1">
    <source>
        <dbReference type="ARBA" id="ARBA00004861"/>
    </source>
</evidence>
<dbReference type="InterPro" id="IPR001754">
    <property type="entry name" value="OMPdeCOase_dom"/>
</dbReference>
<comment type="catalytic activity">
    <reaction evidence="6">
        <text>orotidine 5'-phosphate + H(+) = UMP + CO2</text>
        <dbReference type="Rhea" id="RHEA:11596"/>
        <dbReference type="ChEBI" id="CHEBI:15378"/>
        <dbReference type="ChEBI" id="CHEBI:16526"/>
        <dbReference type="ChEBI" id="CHEBI:57538"/>
        <dbReference type="ChEBI" id="CHEBI:57865"/>
        <dbReference type="EC" id="4.1.1.23"/>
    </reaction>
</comment>
<dbReference type="PANTHER" id="PTHR43375:SF1">
    <property type="entry name" value="OROTIDINE 5'-PHOSPHATE DECARBOXYLASE"/>
    <property type="match status" value="1"/>
</dbReference>
<dbReference type="Pfam" id="PF00215">
    <property type="entry name" value="OMPdecase"/>
    <property type="match status" value="1"/>
</dbReference>
<dbReference type="GO" id="GO:0044205">
    <property type="term" value="P:'de novo' UMP biosynthetic process"/>
    <property type="evidence" value="ECO:0007669"/>
    <property type="project" value="UniProtKB-UniPathway"/>
</dbReference>
<dbReference type="InterPro" id="IPR011060">
    <property type="entry name" value="RibuloseP-bd_barrel"/>
</dbReference>
<dbReference type="AlphaFoldDB" id="A0A2A9D061"/>
<feature type="domain" description="Orotidine 5'-phosphate decarboxylase" evidence="8">
    <location>
        <begin position="29"/>
        <end position="282"/>
    </location>
</feature>
<accession>A0A2A9D061</accession>
<name>A0A2A9D061_9MICO</name>
<evidence type="ECO:0000256" key="7">
    <source>
        <dbReference type="NCBIfam" id="TIGR02127"/>
    </source>
</evidence>
<evidence type="ECO:0000256" key="3">
    <source>
        <dbReference type="ARBA" id="ARBA00022793"/>
    </source>
</evidence>
<evidence type="ECO:0000256" key="6">
    <source>
        <dbReference type="ARBA" id="ARBA00049157"/>
    </source>
</evidence>
<proteinExistence type="inferred from homology"/>
<sequence length="291" mass="29020">MRLDDALSLAPEGPTFGERLAGAMDSRGRVVVGIDPHPPLLRAWGLPTTAIGARDFGLRVIEALATRVAAVKPQVAFFERYGSAGLAALEEVIAAARAAEVVSIVDAKRGDIGSTMQGYADAYCTEGSPLAGDAVTLSPYLGVGAVAPAIETALAHGRGVFLLCLTSNPDGERVQLARAQDGVSTAADIAQQAAAYNAAQAGGNAPGSVGLVVGATIGDAARRGGVDLVGLNGPILAPGVGAQGGDVGSLHAVVGDAWRWTLPSISRAVLAAGPDAAALAAAADAARTEMA</sequence>
<dbReference type="OrthoDB" id="9808470at2"/>
<evidence type="ECO:0000256" key="4">
    <source>
        <dbReference type="ARBA" id="ARBA00022975"/>
    </source>
</evidence>
<dbReference type="GO" id="GO:0006207">
    <property type="term" value="P:'de novo' pyrimidine nucleobase biosynthetic process"/>
    <property type="evidence" value="ECO:0007669"/>
    <property type="project" value="InterPro"/>
</dbReference>
<dbReference type="Gene3D" id="3.20.20.70">
    <property type="entry name" value="Aldolase class I"/>
    <property type="match status" value="1"/>
</dbReference>
<keyword evidence="10" id="KW-1185">Reference proteome</keyword>
<dbReference type="PANTHER" id="PTHR43375">
    <property type="entry name" value="OROTIDINE 5'-PHOSPHATE DECARBOXYLASE"/>
    <property type="match status" value="1"/>
</dbReference>
<protein>
    <recommendedName>
        <fullName evidence="7">Orotidine-5'-phosphate decarboxylase</fullName>
        <ecNumber evidence="7">4.1.1.23</ecNumber>
    </recommendedName>
</protein>
<dbReference type="Proteomes" id="UP000224915">
    <property type="component" value="Unassembled WGS sequence"/>
</dbReference>